<proteinExistence type="predicted"/>
<dbReference type="Proteomes" id="UP000014500">
    <property type="component" value="Unassembled WGS sequence"/>
</dbReference>
<dbReference type="AlphaFoldDB" id="T1IW14"/>
<dbReference type="EnsemblMetazoa" id="SMAR005373-RA">
    <property type="protein sequence ID" value="SMAR005373-PA"/>
    <property type="gene ID" value="SMAR005373"/>
</dbReference>
<name>T1IW14_STRMM</name>
<accession>T1IW14</accession>
<keyword evidence="2" id="KW-1185">Reference proteome</keyword>
<dbReference type="EMBL" id="JH431603">
    <property type="status" value="NOT_ANNOTATED_CDS"/>
    <property type="molecule type" value="Genomic_DNA"/>
</dbReference>
<dbReference type="HOGENOM" id="CLU_1867672_0_0_1"/>
<organism evidence="1 2">
    <name type="scientific">Strigamia maritima</name>
    <name type="common">European centipede</name>
    <name type="synonym">Geophilus maritimus</name>
    <dbReference type="NCBI Taxonomy" id="126957"/>
    <lineage>
        <taxon>Eukaryota</taxon>
        <taxon>Metazoa</taxon>
        <taxon>Ecdysozoa</taxon>
        <taxon>Arthropoda</taxon>
        <taxon>Myriapoda</taxon>
        <taxon>Chilopoda</taxon>
        <taxon>Pleurostigmophora</taxon>
        <taxon>Geophilomorpha</taxon>
        <taxon>Linotaeniidae</taxon>
        <taxon>Strigamia</taxon>
    </lineage>
</organism>
<reference evidence="1" key="2">
    <citation type="submission" date="2015-02" db="UniProtKB">
        <authorList>
            <consortium name="EnsemblMetazoa"/>
        </authorList>
    </citation>
    <scope>IDENTIFICATION</scope>
</reference>
<evidence type="ECO:0000313" key="2">
    <source>
        <dbReference type="Proteomes" id="UP000014500"/>
    </source>
</evidence>
<sequence>MMIIQLFALQLTSRWQQEKKKITFEGRRQAKHKRMAAMNKIKQHTAVFPSCPSMLIGRSKGLSEPYWGLAVLSAAIGPCVTIAALNEAKRGHLLDGEWVDCARDIHFMEESDGLSAGLNRILDPFQVELVTVESLEN</sequence>
<reference evidence="2" key="1">
    <citation type="submission" date="2011-05" db="EMBL/GenBank/DDBJ databases">
        <authorList>
            <person name="Richards S.R."/>
            <person name="Qu J."/>
            <person name="Jiang H."/>
            <person name="Jhangiani S.N."/>
            <person name="Agravi P."/>
            <person name="Goodspeed R."/>
            <person name="Gross S."/>
            <person name="Mandapat C."/>
            <person name="Jackson L."/>
            <person name="Mathew T."/>
            <person name="Pu L."/>
            <person name="Thornton R."/>
            <person name="Saada N."/>
            <person name="Wilczek-Boney K.B."/>
            <person name="Lee S."/>
            <person name="Kovar C."/>
            <person name="Wu Y."/>
            <person name="Scherer S.E."/>
            <person name="Worley K.C."/>
            <person name="Muzny D.M."/>
            <person name="Gibbs R."/>
        </authorList>
    </citation>
    <scope>NUCLEOTIDE SEQUENCE</scope>
    <source>
        <strain evidence="2">Brora</strain>
    </source>
</reference>
<evidence type="ECO:0000313" key="1">
    <source>
        <dbReference type="EnsemblMetazoa" id="SMAR005373-PA"/>
    </source>
</evidence>
<protein>
    <submittedName>
        <fullName evidence="1">Uncharacterized protein</fullName>
    </submittedName>
</protein>